<feature type="signal peptide" evidence="1">
    <location>
        <begin position="1"/>
        <end position="31"/>
    </location>
</feature>
<feature type="chain" id="PRO_5046667538" description="Lipoprotein" evidence="1">
    <location>
        <begin position="32"/>
        <end position="237"/>
    </location>
</feature>
<comment type="caution">
    <text evidence="2">The sequence shown here is derived from an EMBL/GenBank/DDBJ whole genome shotgun (WGS) entry which is preliminary data.</text>
</comment>
<proteinExistence type="predicted"/>
<protein>
    <recommendedName>
        <fullName evidence="4">Lipoprotein</fullName>
    </recommendedName>
</protein>
<keyword evidence="1" id="KW-0732">Signal</keyword>
<evidence type="ECO:0000256" key="1">
    <source>
        <dbReference type="SAM" id="SignalP"/>
    </source>
</evidence>
<dbReference type="EMBL" id="JAVREK010000005">
    <property type="protein sequence ID" value="MDT0301833.1"/>
    <property type="molecule type" value="Genomic_DNA"/>
</dbReference>
<evidence type="ECO:0000313" key="3">
    <source>
        <dbReference type="Proteomes" id="UP001183226"/>
    </source>
</evidence>
<name>A0ABU2KRF9_9ACTN</name>
<sequence>MEHPLPARRATAAALAAVALAAATACGGAQGDDSDSGDPRADEAQRLHKAQLVQFEEAKVVPQRSEAGTYAELSTTKQTDKLRKTAELDKPQCMDATNQWADLPEVRKAPTSLATFARGDDTITHTLIEVPEETAEEVVSASPPEGCDSYKATIKDGSTTSYRLQEVEVEEIADGSRAFAVETAIGGEKVWLYRLVYRNGGYLGTTAVLGPDSEKDYRETVSAFSRAAVEREDKLLA</sequence>
<reference evidence="3" key="1">
    <citation type="submission" date="2023-07" db="EMBL/GenBank/DDBJ databases">
        <title>30 novel species of actinomycetes from the DSMZ collection.</title>
        <authorList>
            <person name="Nouioui I."/>
        </authorList>
    </citation>
    <scope>NUCLEOTIDE SEQUENCE [LARGE SCALE GENOMIC DNA]</scope>
    <source>
        <strain evidence="3">DSM 45055</strain>
    </source>
</reference>
<keyword evidence="3" id="KW-1185">Reference proteome</keyword>
<organism evidence="2 3">
    <name type="scientific">Streptomonospora wellingtoniae</name>
    <dbReference type="NCBI Taxonomy" id="3075544"/>
    <lineage>
        <taxon>Bacteria</taxon>
        <taxon>Bacillati</taxon>
        <taxon>Actinomycetota</taxon>
        <taxon>Actinomycetes</taxon>
        <taxon>Streptosporangiales</taxon>
        <taxon>Nocardiopsidaceae</taxon>
        <taxon>Streptomonospora</taxon>
    </lineage>
</organism>
<dbReference type="RefSeq" id="WP_311544306.1">
    <property type="nucleotide sequence ID" value="NZ_JAVREK010000005.1"/>
</dbReference>
<evidence type="ECO:0000313" key="2">
    <source>
        <dbReference type="EMBL" id="MDT0301833.1"/>
    </source>
</evidence>
<accession>A0ABU2KRF9</accession>
<evidence type="ECO:0008006" key="4">
    <source>
        <dbReference type="Google" id="ProtNLM"/>
    </source>
</evidence>
<dbReference type="Proteomes" id="UP001183226">
    <property type="component" value="Unassembled WGS sequence"/>
</dbReference>
<gene>
    <name evidence="2" type="ORF">RM446_06865</name>
</gene>